<dbReference type="SUPFAM" id="SSF52540">
    <property type="entry name" value="P-loop containing nucleoside triphosphate hydrolases"/>
    <property type="match status" value="1"/>
</dbReference>
<evidence type="ECO:0000256" key="1">
    <source>
        <dbReference type="ARBA" id="ARBA00004202"/>
    </source>
</evidence>
<accession>A0A0V9UIZ2</accession>
<dbReference type="PATRIC" id="fig|1441730.3.peg.3248"/>
<dbReference type="InterPro" id="IPR003439">
    <property type="entry name" value="ABC_transporter-like_ATP-bd"/>
</dbReference>
<dbReference type="InterPro" id="IPR027417">
    <property type="entry name" value="P-loop_NTPase"/>
</dbReference>
<keyword evidence="5" id="KW-0547">Nucleotide-binding</keyword>
<protein>
    <submittedName>
        <fullName evidence="9">ABC transporter</fullName>
    </submittedName>
</protein>
<evidence type="ECO:0000259" key="8">
    <source>
        <dbReference type="PROSITE" id="PS50893"/>
    </source>
</evidence>
<dbReference type="PANTHER" id="PTHR43297:SF2">
    <property type="entry name" value="DIPEPTIDE TRANSPORT ATP-BINDING PROTEIN DPPD"/>
    <property type="match status" value="1"/>
</dbReference>
<dbReference type="PROSITE" id="PS50893">
    <property type="entry name" value="ABC_TRANSPORTER_2"/>
    <property type="match status" value="1"/>
</dbReference>
<organism evidence="9 10">
    <name type="scientific">Rhodococcus pyridinivorans KG-16</name>
    <dbReference type="NCBI Taxonomy" id="1441730"/>
    <lineage>
        <taxon>Bacteria</taxon>
        <taxon>Bacillati</taxon>
        <taxon>Actinomycetota</taxon>
        <taxon>Actinomycetes</taxon>
        <taxon>Mycobacteriales</taxon>
        <taxon>Nocardiaceae</taxon>
        <taxon>Rhodococcus</taxon>
    </lineage>
</organism>
<name>A0A0V9UIZ2_9NOCA</name>
<dbReference type="InterPro" id="IPR003593">
    <property type="entry name" value="AAA+_ATPase"/>
</dbReference>
<dbReference type="InterPro" id="IPR017871">
    <property type="entry name" value="ABC_transporter-like_CS"/>
</dbReference>
<evidence type="ECO:0000256" key="2">
    <source>
        <dbReference type="ARBA" id="ARBA00005417"/>
    </source>
</evidence>
<dbReference type="NCBIfam" id="TIGR01727">
    <property type="entry name" value="oligo_HPY"/>
    <property type="match status" value="1"/>
</dbReference>
<keyword evidence="3" id="KW-0813">Transport</keyword>
<dbReference type="AlphaFoldDB" id="A0A0V9UIZ2"/>
<reference evidence="10" key="1">
    <citation type="submission" date="2015-01" db="EMBL/GenBank/DDBJ databases">
        <title>Draft genome sequence of Rhodococcus pyridinivorans strain KG-16, a hydrocarbon-degrading bacterium.</title>
        <authorList>
            <person name="Aggarwal R.K."/>
            <person name="Dawar C."/>
        </authorList>
    </citation>
    <scope>NUCLEOTIDE SEQUENCE [LARGE SCALE GENOMIC DNA]</scope>
    <source>
        <strain evidence="10">KG-16</strain>
    </source>
</reference>
<dbReference type="PROSITE" id="PS00211">
    <property type="entry name" value="ABC_TRANSPORTER_1"/>
    <property type="match status" value="1"/>
</dbReference>
<dbReference type="InterPro" id="IPR050388">
    <property type="entry name" value="ABC_Ni/Peptide_Import"/>
</dbReference>
<dbReference type="CDD" id="cd03257">
    <property type="entry name" value="ABC_NikE_OppD_transporters"/>
    <property type="match status" value="1"/>
</dbReference>
<keyword evidence="7" id="KW-0472">Membrane</keyword>
<dbReference type="Pfam" id="PF00005">
    <property type="entry name" value="ABC_tran"/>
    <property type="match status" value="1"/>
</dbReference>
<dbReference type="PANTHER" id="PTHR43297">
    <property type="entry name" value="OLIGOPEPTIDE TRANSPORT ATP-BINDING PROTEIN APPD"/>
    <property type="match status" value="1"/>
</dbReference>
<reference evidence="9 10" key="2">
    <citation type="journal article" date="2016" name="Genome Announc.">
        <title>Draft Genome Sequence of a Versatile Hydrocarbon-Degrading Bacterium, Rhodococcus pyridinivorans Strain KG-16, Collected from Oil Fields in India.</title>
        <authorList>
            <person name="Aggarwal R.K."/>
            <person name="Dawar C."/>
            <person name="Phanindranath R."/>
            <person name="Mutnuri L."/>
            <person name="Dayal A.M."/>
        </authorList>
    </citation>
    <scope>NUCLEOTIDE SEQUENCE [LARGE SCALE GENOMIC DNA]</scope>
    <source>
        <strain evidence="9 10">KG-16</strain>
    </source>
</reference>
<proteinExistence type="inferred from homology"/>
<evidence type="ECO:0000256" key="6">
    <source>
        <dbReference type="ARBA" id="ARBA00022840"/>
    </source>
</evidence>
<evidence type="ECO:0000256" key="5">
    <source>
        <dbReference type="ARBA" id="ARBA00022741"/>
    </source>
</evidence>
<comment type="caution">
    <text evidence="9">The sequence shown here is derived from an EMBL/GenBank/DDBJ whole genome shotgun (WGS) entry which is preliminary data.</text>
</comment>
<dbReference type="SMART" id="SM00382">
    <property type="entry name" value="AAA"/>
    <property type="match status" value="1"/>
</dbReference>
<dbReference type="Gene3D" id="3.40.50.300">
    <property type="entry name" value="P-loop containing nucleotide triphosphate hydrolases"/>
    <property type="match status" value="1"/>
</dbReference>
<dbReference type="FunFam" id="3.40.50.300:FF:000016">
    <property type="entry name" value="Oligopeptide ABC transporter ATP-binding component"/>
    <property type="match status" value="1"/>
</dbReference>
<dbReference type="RefSeq" id="WP_060652662.1">
    <property type="nucleotide sequence ID" value="NZ_AZXY01000007.1"/>
</dbReference>
<dbReference type="GO" id="GO:0015833">
    <property type="term" value="P:peptide transport"/>
    <property type="evidence" value="ECO:0007669"/>
    <property type="project" value="InterPro"/>
</dbReference>
<gene>
    <name evidence="9" type="ORF">Z045_15625</name>
</gene>
<evidence type="ECO:0000256" key="3">
    <source>
        <dbReference type="ARBA" id="ARBA00022448"/>
    </source>
</evidence>
<dbReference type="Proteomes" id="UP000053060">
    <property type="component" value="Unassembled WGS sequence"/>
</dbReference>
<keyword evidence="6" id="KW-0067">ATP-binding</keyword>
<dbReference type="GO" id="GO:0005524">
    <property type="term" value="F:ATP binding"/>
    <property type="evidence" value="ECO:0007669"/>
    <property type="project" value="UniProtKB-KW"/>
</dbReference>
<comment type="subcellular location">
    <subcellularLocation>
        <location evidence="1">Cell membrane</location>
        <topology evidence="1">Peripheral membrane protein</topology>
    </subcellularLocation>
</comment>
<comment type="similarity">
    <text evidence="2">Belongs to the ABC transporter superfamily.</text>
</comment>
<dbReference type="EMBL" id="AZXY01000007">
    <property type="protein sequence ID" value="KSZ57988.1"/>
    <property type="molecule type" value="Genomic_DNA"/>
</dbReference>
<dbReference type="GO" id="GO:0005886">
    <property type="term" value="C:plasma membrane"/>
    <property type="evidence" value="ECO:0007669"/>
    <property type="project" value="UniProtKB-SubCell"/>
</dbReference>
<evidence type="ECO:0000256" key="4">
    <source>
        <dbReference type="ARBA" id="ARBA00022475"/>
    </source>
</evidence>
<sequence>MSEPLLSVDNLGVEFATGSGWMSVLQDVSFDVAAGELVGLVGESGSGKSVTCSSVLRLLPANQSRTVSGSIRFRGRDLLGMPDRELADVRGNDIAMIFQEPMTSLNPVFTVGDQISEVVRRHRGVNRKVALARAVEVLDLVGIPNATRRVRQYPHEFSGGMRQRVMIAMALACEPSLLIADEPTTALDVTIQAQVLDLIRDMAERFEMGVLFVTHDLGVVADLCTEVVVMYAGQVVEKARTEELFATPKHPYTQGLLRSVPTIDGRSDLHTIPGSPPVPGSMPMGCRFGPRCEHRRNECDTVIPLHPLENERVSRCARVTDLMLEGTR</sequence>
<keyword evidence="4" id="KW-1003">Cell membrane</keyword>
<feature type="domain" description="ABC transporter" evidence="8">
    <location>
        <begin position="6"/>
        <end position="257"/>
    </location>
</feature>
<evidence type="ECO:0000313" key="10">
    <source>
        <dbReference type="Proteomes" id="UP000053060"/>
    </source>
</evidence>
<dbReference type="GO" id="GO:0016887">
    <property type="term" value="F:ATP hydrolysis activity"/>
    <property type="evidence" value="ECO:0007669"/>
    <property type="project" value="InterPro"/>
</dbReference>
<evidence type="ECO:0000313" key="9">
    <source>
        <dbReference type="EMBL" id="KSZ57988.1"/>
    </source>
</evidence>
<dbReference type="InterPro" id="IPR013563">
    <property type="entry name" value="Oligopep_ABC_C"/>
</dbReference>
<evidence type="ECO:0000256" key="7">
    <source>
        <dbReference type="ARBA" id="ARBA00023136"/>
    </source>
</evidence>
<dbReference type="Pfam" id="PF08352">
    <property type="entry name" value="oligo_HPY"/>
    <property type="match status" value="1"/>
</dbReference>